<dbReference type="STRING" id="1238425.J07HQW2_02670"/>
<protein>
    <submittedName>
        <fullName evidence="1">Uncharacterized protein</fullName>
    </submittedName>
</protein>
<dbReference type="HOGENOM" id="CLU_2550182_0_0_2"/>
<sequence length="82" mass="9059">MTMNTFTPLASATLPVRLRAHIGTNTTATLSMVVKMTSMIQDCIYQSILYIDNDQDDINTYTDVITAYTSLVLSANMEVSMS</sequence>
<dbReference type="EMBL" id="KE356561">
    <property type="protein sequence ID" value="ERG96198.1"/>
    <property type="molecule type" value="Genomic_DNA"/>
</dbReference>
<proteinExistence type="predicted"/>
<accession>U1NH47</accession>
<name>U1NH47_9EURY</name>
<gene>
    <name evidence="1" type="ORF">J07HQW2_02670</name>
</gene>
<dbReference type="AlphaFoldDB" id="U1NH47"/>
<organism evidence="1 2">
    <name type="scientific">Haloquadratum walsbyi J07HQW2</name>
    <dbReference type="NCBI Taxonomy" id="1238425"/>
    <lineage>
        <taxon>Archaea</taxon>
        <taxon>Methanobacteriati</taxon>
        <taxon>Methanobacteriota</taxon>
        <taxon>Stenosarchaea group</taxon>
        <taxon>Halobacteria</taxon>
        <taxon>Halobacteriales</taxon>
        <taxon>Haloferacaceae</taxon>
        <taxon>Haloquadratum</taxon>
    </lineage>
</organism>
<evidence type="ECO:0000313" key="1">
    <source>
        <dbReference type="EMBL" id="ERG96198.1"/>
    </source>
</evidence>
<dbReference type="Proteomes" id="UP000030710">
    <property type="component" value="Unassembled WGS sequence"/>
</dbReference>
<evidence type="ECO:0000313" key="2">
    <source>
        <dbReference type="Proteomes" id="UP000030710"/>
    </source>
</evidence>
<reference evidence="1 2" key="1">
    <citation type="journal article" date="2013" name="PLoS ONE">
        <title>Assembly-driven community genomics of a hypersaline microbial ecosystem.</title>
        <authorList>
            <person name="Podell S."/>
            <person name="Ugalde J.A."/>
            <person name="Narasingarao P."/>
            <person name="Banfield J.F."/>
            <person name="Heidelberg K.B."/>
            <person name="Allen E.E."/>
        </authorList>
    </citation>
    <scope>NUCLEOTIDE SEQUENCE [LARGE SCALE GENOMIC DNA]</scope>
    <source>
        <strain evidence="2">J07HQW2</strain>
    </source>
</reference>